<gene>
    <name evidence="2" type="ORF">STRIP9103_01574</name>
</gene>
<name>L1KT21_9ACTN</name>
<keyword evidence="3" id="KW-1185">Reference proteome</keyword>
<feature type="compositionally biased region" description="Gly residues" evidence="1">
    <location>
        <begin position="191"/>
        <end position="200"/>
    </location>
</feature>
<dbReference type="AlphaFoldDB" id="L1KT21"/>
<feature type="compositionally biased region" description="Basic and acidic residues" evidence="1">
    <location>
        <begin position="207"/>
        <end position="224"/>
    </location>
</feature>
<sequence length="224" mass="24508">RGVGDFGSRRRHHRFRGLRLGGSRGFDGFRNLDRGFDGLRRLDRGFDDFRRLDRGCDDLRRLGLPVGDRSGRDLLRPGVRRLLGLDKSRVLRLMQGLGLVHLLLGRHGRLCLRDSRRDRLLLRNDRFCSRSPVGHRRRGRRVGGDRGAPWRHARRGHVEVFGAGGGRAGVTGGAGQDGGGGRAAVGEGADRAGGGVGGGRAHVQRAAGDRRLRDGRPDWVADGA</sequence>
<feature type="non-terminal residue" evidence="2">
    <location>
        <position position="1"/>
    </location>
</feature>
<evidence type="ECO:0000313" key="2">
    <source>
        <dbReference type="EMBL" id="EKX63620.1"/>
    </source>
</evidence>
<organism evidence="2 3">
    <name type="scientific">Streptomyces ipomoeae 91-03</name>
    <dbReference type="NCBI Taxonomy" id="698759"/>
    <lineage>
        <taxon>Bacteria</taxon>
        <taxon>Bacillati</taxon>
        <taxon>Actinomycetota</taxon>
        <taxon>Actinomycetes</taxon>
        <taxon>Kitasatosporales</taxon>
        <taxon>Streptomycetaceae</taxon>
        <taxon>Streptomyces</taxon>
    </lineage>
</organism>
<reference evidence="2 3" key="1">
    <citation type="submission" date="2012-11" db="EMBL/GenBank/DDBJ databases">
        <authorList>
            <person name="Huguet-Tapia J.C."/>
            <person name="Durkin A.S."/>
            <person name="Pettis G.S."/>
            <person name="Badger J.H."/>
        </authorList>
    </citation>
    <scope>NUCLEOTIDE SEQUENCE [LARGE SCALE GENOMIC DNA]</scope>
    <source>
        <strain evidence="2 3">91-03</strain>
    </source>
</reference>
<feature type="compositionally biased region" description="Gly residues" evidence="1">
    <location>
        <begin position="162"/>
        <end position="183"/>
    </location>
</feature>
<dbReference type="EMBL" id="AEJC01000416">
    <property type="protein sequence ID" value="EKX63620.1"/>
    <property type="molecule type" value="Genomic_DNA"/>
</dbReference>
<evidence type="ECO:0000313" key="3">
    <source>
        <dbReference type="Proteomes" id="UP000010411"/>
    </source>
</evidence>
<feature type="region of interest" description="Disordered" evidence="1">
    <location>
        <begin position="161"/>
        <end position="224"/>
    </location>
</feature>
<comment type="caution">
    <text evidence="2">The sequence shown here is derived from an EMBL/GenBank/DDBJ whole genome shotgun (WGS) entry which is preliminary data.</text>
</comment>
<protein>
    <submittedName>
        <fullName evidence="2">Uncharacterized protein</fullName>
    </submittedName>
</protein>
<accession>L1KT21</accession>
<dbReference type="Proteomes" id="UP000010411">
    <property type="component" value="Unassembled WGS sequence"/>
</dbReference>
<evidence type="ECO:0000256" key="1">
    <source>
        <dbReference type="SAM" id="MobiDB-lite"/>
    </source>
</evidence>
<proteinExistence type="predicted"/>